<dbReference type="AlphaFoldDB" id="A0A2N1JDK0"/>
<dbReference type="GO" id="GO:1990380">
    <property type="term" value="F:K48-linked deubiquitinase activity"/>
    <property type="evidence" value="ECO:0007669"/>
    <property type="project" value="InterPro"/>
</dbReference>
<organism evidence="5 6">
    <name type="scientific">Malassezia vespertilionis</name>
    <dbReference type="NCBI Taxonomy" id="2020962"/>
    <lineage>
        <taxon>Eukaryota</taxon>
        <taxon>Fungi</taxon>
        <taxon>Dikarya</taxon>
        <taxon>Basidiomycota</taxon>
        <taxon>Ustilaginomycotina</taxon>
        <taxon>Malasseziomycetes</taxon>
        <taxon>Malasseziales</taxon>
        <taxon>Malasseziaceae</taxon>
        <taxon>Malassezia</taxon>
    </lineage>
</organism>
<dbReference type="InterPro" id="IPR033979">
    <property type="entry name" value="MINDY_domain"/>
</dbReference>
<dbReference type="InterPro" id="IPR036005">
    <property type="entry name" value="Creatinase/aminopeptidase-like"/>
</dbReference>
<protein>
    <submittedName>
        <fullName evidence="5">Cdb4p</fullName>
    </submittedName>
</protein>
<evidence type="ECO:0000259" key="3">
    <source>
        <dbReference type="Pfam" id="PF00557"/>
    </source>
</evidence>
<feature type="domain" description="MINDY deubiquitinase" evidence="4">
    <location>
        <begin position="185"/>
        <end position="451"/>
    </location>
</feature>
<dbReference type="InterPro" id="IPR000994">
    <property type="entry name" value="Pept_M24"/>
</dbReference>
<dbReference type="SUPFAM" id="SSF46785">
    <property type="entry name" value="Winged helix' DNA-binding domain"/>
    <property type="match status" value="1"/>
</dbReference>
<evidence type="ECO:0000256" key="2">
    <source>
        <dbReference type="SAM" id="MobiDB-lite"/>
    </source>
</evidence>
<dbReference type="InterPro" id="IPR036390">
    <property type="entry name" value="WH_DNA-bd_sf"/>
</dbReference>
<sequence>MSAQPGGTNPFFAGTADGAAQERVQGNVLHDLVGLDLSSPSVTSPVSPPQVPGALASASPFVPGHEVQETVVRQERFISESPVEYQAPMLGAQQQQQQQQRSSAAPHLFASHHTSNPFVQAHEPLASQAGAPMGFPTVLGAPVTTRGAAIGATMPAAPAQDPQQIEADEQLARILAQQSSADEVQWPLKDVLWRGTNAKIIMQNENGPCSLLALCNLLLLENRLQITPSDRPAVSYSYLSSNLAEYLATHDTSTANPGMLSAAISALPTLQHGFQVDIGFDSPAHFSSARNISAADQEASGELALFQLLGVPLVHGWIPNPQDRATYAAVGEAGTYNNAATIVAQSEADGAVAPREQATLLRTFLLENPTQLTPYGIQALKQVLVPGKLAVLFRNSHLNVIYRRRNDEGTSATPELFTLVNDGAFLMEDRILWESLEDPTGGQNMFFDTDFEQVEYAPRAQGTHTSDRDYAYAMQLQDQERTRARALQRARHESQTRQGPFSDDAQDTDTSAKQKLRNMLKRKGKQGDTDKKDCIELPAPHASFFDEMSDESFDAILTKYKTAGDIAAKALQSVVAEITEGKQVLQIIELGDKLIEESTAAVYKGKKIGKGLAFPTTVSVNNVVCNFAPLPSDPASQTELKKGDVVKIQLGAHIDGYPAITAETMVVGASEQEPVTGRTADAIKAAHIAGDVAIRLMKPGMLNSDISKQVEAALRDFDIRGLDGIQSYLFSKNDLSGKKKIAFNGDASARPDSCKLEENEVYGVDIVVTTSADGKSKSDDSHTSIYCKTNATYLLKMATSRKVFSEIQKKAGAFPFNLRALEDEKRARMGVQECANHGLLTPFQVLVDATSSAITAQVFFTVAVSPKGAIRLTPTPTWYSPGKVKNDKQVENEEIKTLLASSVRQTKKK</sequence>
<proteinExistence type="inferred from homology"/>
<dbReference type="GO" id="GO:0004843">
    <property type="term" value="F:cysteine-type deubiquitinase activity"/>
    <property type="evidence" value="ECO:0007669"/>
    <property type="project" value="InterPro"/>
</dbReference>
<dbReference type="OrthoDB" id="5876363at2759"/>
<feature type="domain" description="Peptidase M24" evidence="3">
    <location>
        <begin position="559"/>
        <end position="717"/>
    </location>
</feature>
<gene>
    <name evidence="5" type="primary">CDB4</name>
    <name evidence="5" type="ORF">MVES_001766</name>
</gene>
<dbReference type="Pfam" id="PF00557">
    <property type="entry name" value="Peptidase_M24"/>
    <property type="match status" value="1"/>
</dbReference>
<dbReference type="FunFam" id="1.10.10.10:FF:000029">
    <property type="entry name" value="Proliferation-associated 2G4, a"/>
    <property type="match status" value="1"/>
</dbReference>
<dbReference type="Pfam" id="PF04424">
    <property type="entry name" value="MINDY_DUB"/>
    <property type="match status" value="1"/>
</dbReference>
<comment type="similarity">
    <text evidence="1">Belongs to the peptidase M24 family.</text>
</comment>
<evidence type="ECO:0000313" key="5">
    <source>
        <dbReference type="EMBL" id="PKI84618.1"/>
    </source>
</evidence>
<evidence type="ECO:0000313" key="6">
    <source>
        <dbReference type="Proteomes" id="UP000232875"/>
    </source>
</evidence>
<dbReference type="PANTHER" id="PTHR10804:SF11">
    <property type="entry name" value="PROLIFERATION-ASSOCIATED PROTEIN 2G4"/>
    <property type="match status" value="1"/>
</dbReference>
<dbReference type="InterPro" id="IPR036388">
    <property type="entry name" value="WH-like_DNA-bd_sf"/>
</dbReference>
<dbReference type="PANTHER" id="PTHR10804">
    <property type="entry name" value="PROTEASE FAMILY M24 METHIONYL AMINOPEPTIDASE, AMINOPEPTIDASE P"/>
    <property type="match status" value="1"/>
</dbReference>
<dbReference type="InterPro" id="IPR047113">
    <property type="entry name" value="PA2G4/ARX1"/>
</dbReference>
<name>A0A2N1JDK0_9BASI</name>
<evidence type="ECO:0000259" key="4">
    <source>
        <dbReference type="Pfam" id="PF04424"/>
    </source>
</evidence>
<feature type="region of interest" description="Disordered" evidence="2">
    <location>
        <begin position="481"/>
        <end position="512"/>
    </location>
</feature>
<accession>A0A2N1JDK0</accession>
<dbReference type="Proteomes" id="UP000232875">
    <property type="component" value="Unassembled WGS sequence"/>
</dbReference>
<reference evidence="5 6" key="1">
    <citation type="submission" date="2017-10" db="EMBL/GenBank/DDBJ databases">
        <title>A novel species of cold-tolerant Malassezia isolated from bats.</title>
        <authorList>
            <person name="Lorch J.M."/>
            <person name="Palmer J.M."/>
            <person name="Vanderwolf K.J."/>
            <person name="Schmidt K.Z."/>
            <person name="Verant M.L."/>
            <person name="Weller T.J."/>
            <person name="Blehert D.S."/>
        </authorList>
    </citation>
    <scope>NUCLEOTIDE SEQUENCE [LARGE SCALE GENOMIC DNA]</scope>
    <source>
        <strain evidence="5 6">NWHC:44797-103</strain>
    </source>
</reference>
<dbReference type="Gene3D" id="1.10.10.10">
    <property type="entry name" value="Winged helix-like DNA-binding domain superfamily/Winged helix DNA-binding domain"/>
    <property type="match status" value="1"/>
</dbReference>
<dbReference type="CDD" id="cd01089">
    <property type="entry name" value="PA2G4-like"/>
    <property type="match status" value="1"/>
</dbReference>
<dbReference type="EMBL" id="KZ454989">
    <property type="protein sequence ID" value="PKI84618.1"/>
    <property type="molecule type" value="Genomic_DNA"/>
</dbReference>
<dbReference type="STRING" id="2020962.A0A2N1JDK0"/>
<keyword evidence="6" id="KW-1185">Reference proteome</keyword>
<dbReference type="SUPFAM" id="SSF55920">
    <property type="entry name" value="Creatinase/aminopeptidase"/>
    <property type="match status" value="1"/>
</dbReference>
<dbReference type="Gene3D" id="3.90.230.10">
    <property type="entry name" value="Creatinase/methionine aminopeptidase superfamily"/>
    <property type="match status" value="1"/>
</dbReference>
<evidence type="ECO:0000256" key="1">
    <source>
        <dbReference type="ARBA" id="ARBA00007319"/>
    </source>
</evidence>